<protein>
    <recommendedName>
        <fullName evidence="3">F-box domain-containing protein</fullName>
    </recommendedName>
</protein>
<organism evidence="1 2">
    <name type="scientific">Aspergillus wentii DTO 134E9</name>
    <dbReference type="NCBI Taxonomy" id="1073089"/>
    <lineage>
        <taxon>Eukaryota</taxon>
        <taxon>Fungi</taxon>
        <taxon>Dikarya</taxon>
        <taxon>Ascomycota</taxon>
        <taxon>Pezizomycotina</taxon>
        <taxon>Eurotiomycetes</taxon>
        <taxon>Eurotiomycetidae</taxon>
        <taxon>Eurotiales</taxon>
        <taxon>Aspergillaceae</taxon>
        <taxon>Aspergillus</taxon>
        <taxon>Aspergillus subgen. Cremei</taxon>
    </lineage>
</organism>
<name>A0A1L9REY8_ASPWE</name>
<sequence length="294" mass="34828">MSLLSTILPWHIVSRILSSLRRKPTIFKLPHELRVQIFNSLSLTSQACFALTRKAFYEEFSWVLKDEELGFPKVFLDEARYTRSNHLTSARRDLLVHRLQTKHWLYCSSCLKAHPPREFVFKQRMLQPEDRACRYPGVVILCDCLHLTLRGKRQVFGMLKRMRYASRVTWHECTVTNHPWANVDIEVSFGLSEDQYLLAFVEYIVRPHDIGKALCGRSINCCPHRDILDFLYTHDKRFDCPDCPTSMEVTHARSRFILRVVRNLGMENVRPPSDYAWEDQRQWVFPHAYNCFYQ</sequence>
<keyword evidence="2" id="KW-1185">Reference proteome</keyword>
<dbReference type="EMBL" id="KV878214">
    <property type="protein sequence ID" value="OJJ33433.1"/>
    <property type="molecule type" value="Genomic_DNA"/>
</dbReference>
<dbReference type="VEuPathDB" id="FungiDB:ASPWEDRAFT_185812"/>
<reference evidence="2" key="1">
    <citation type="journal article" date="2017" name="Genome Biol.">
        <title>Comparative genomics reveals high biological diversity and specific adaptations in the industrially and medically important fungal genus Aspergillus.</title>
        <authorList>
            <person name="de Vries R.P."/>
            <person name="Riley R."/>
            <person name="Wiebenga A."/>
            <person name="Aguilar-Osorio G."/>
            <person name="Amillis S."/>
            <person name="Uchima C.A."/>
            <person name="Anderluh G."/>
            <person name="Asadollahi M."/>
            <person name="Askin M."/>
            <person name="Barry K."/>
            <person name="Battaglia E."/>
            <person name="Bayram O."/>
            <person name="Benocci T."/>
            <person name="Braus-Stromeyer S.A."/>
            <person name="Caldana C."/>
            <person name="Canovas D."/>
            <person name="Cerqueira G.C."/>
            <person name="Chen F."/>
            <person name="Chen W."/>
            <person name="Choi C."/>
            <person name="Clum A."/>
            <person name="Dos Santos R.A."/>
            <person name="Damasio A.R."/>
            <person name="Diallinas G."/>
            <person name="Emri T."/>
            <person name="Fekete E."/>
            <person name="Flipphi M."/>
            <person name="Freyberg S."/>
            <person name="Gallo A."/>
            <person name="Gournas C."/>
            <person name="Habgood R."/>
            <person name="Hainaut M."/>
            <person name="Harispe M.L."/>
            <person name="Henrissat B."/>
            <person name="Hilden K.S."/>
            <person name="Hope R."/>
            <person name="Hossain A."/>
            <person name="Karabika E."/>
            <person name="Karaffa L."/>
            <person name="Karanyi Z."/>
            <person name="Krasevec N."/>
            <person name="Kuo A."/>
            <person name="Kusch H."/>
            <person name="LaButti K."/>
            <person name="Lagendijk E.L."/>
            <person name="Lapidus A."/>
            <person name="Levasseur A."/>
            <person name="Lindquist E."/>
            <person name="Lipzen A."/>
            <person name="Logrieco A.F."/>
            <person name="MacCabe A."/>
            <person name="Maekelae M.R."/>
            <person name="Malavazi I."/>
            <person name="Melin P."/>
            <person name="Meyer V."/>
            <person name="Mielnichuk N."/>
            <person name="Miskei M."/>
            <person name="Molnar A.P."/>
            <person name="Mule G."/>
            <person name="Ngan C.Y."/>
            <person name="Orejas M."/>
            <person name="Orosz E."/>
            <person name="Ouedraogo J.P."/>
            <person name="Overkamp K.M."/>
            <person name="Park H.-S."/>
            <person name="Perrone G."/>
            <person name="Piumi F."/>
            <person name="Punt P.J."/>
            <person name="Ram A.F."/>
            <person name="Ramon A."/>
            <person name="Rauscher S."/>
            <person name="Record E."/>
            <person name="Riano-Pachon D.M."/>
            <person name="Robert V."/>
            <person name="Roehrig J."/>
            <person name="Ruller R."/>
            <person name="Salamov A."/>
            <person name="Salih N.S."/>
            <person name="Samson R.A."/>
            <person name="Sandor E."/>
            <person name="Sanguinetti M."/>
            <person name="Schuetze T."/>
            <person name="Sepcic K."/>
            <person name="Shelest E."/>
            <person name="Sherlock G."/>
            <person name="Sophianopoulou V."/>
            <person name="Squina F.M."/>
            <person name="Sun H."/>
            <person name="Susca A."/>
            <person name="Todd R.B."/>
            <person name="Tsang A."/>
            <person name="Unkles S.E."/>
            <person name="van de Wiele N."/>
            <person name="van Rossen-Uffink D."/>
            <person name="Oliveira J.V."/>
            <person name="Vesth T.C."/>
            <person name="Visser J."/>
            <person name="Yu J.-H."/>
            <person name="Zhou M."/>
            <person name="Andersen M.R."/>
            <person name="Archer D.B."/>
            <person name="Baker S.E."/>
            <person name="Benoit I."/>
            <person name="Brakhage A.A."/>
            <person name="Braus G.H."/>
            <person name="Fischer R."/>
            <person name="Frisvad J.C."/>
            <person name="Goldman G.H."/>
            <person name="Houbraken J."/>
            <person name="Oakley B."/>
            <person name="Pocsi I."/>
            <person name="Scazzocchio C."/>
            <person name="Seiboth B."/>
            <person name="vanKuyk P.A."/>
            <person name="Wortman J."/>
            <person name="Dyer P.S."/>
            <person name="Grigoriev I.V."/>
        </authorList>
    </citation>
    <scope>NUCLEOTIDE SEQUENCE [LARGE SCALE GENOMIC DNA]</scope>
    <source>
        <strain evidence="2">DTO 134E9</strain>
    </source>
</reference>
<proteinExistence type="predicted"/>
<dbReference type="RefSeq" id="XP_040687110.1">
    <property type="nucleotide sequence ID" value="XM_040832101.1"/>
</dbReference>
<dbReference type="OrthoDB" id="4454461at2759"/>
<dbReference type="AlphaFoldDB" id="A0A1L9REY8"/>
<accession>A0A1L9REY8</accession>
<dbReference type="Proteomes" id="UP000184383">
    <property type="component" value="Unassembled WGS sequence"/>
</dbReference>
<evidence type="ECO:0000313" key="1">
    <source>
        <dbReference type="EMBL" id="OJJ33433.1"/>
    </source>
</evidence>
<dbReference type="GeneID" id="63747949"/>
<evidence type="ECO:0000313" key="2">
    <source>
        <dbReference type="Proteomes" id="UP000184383"/>
    </source>
</evidence>
<evidence type="ECO:0008006" key="3">
    <source>
        <dbReference type="Google" id="ProtNLM"/>
    </source>
</evidence>
<gene>
    <name evidence="1" type="ORF">ASPWEDRAFT_185812</name>
</gene>